<dbReference type="AlphaFoldDB" id="A2EKB2"/>
<feature type="transmembrane region" description="Helical" evidence="2">
    <location>
        <begin position="253"/>
        <end position="274"/>
    </location>
</feature>
<dbReference type="GO" id="GO:0016301">
    <property type="term" value="F:kinase activity"/>
    <property type="evidence" value="ECO:0007669"/>
    <property type="project" value="UniProtKB-KW"/>
</dbReference>
<dbReference type="VEuPathDB" id="TrichDB:TVAGG3_0772700"/>
<feature type="compositionally biased region" description="Pro residues" evidence="1">
    <location>
        <begin position="184"/>
        <end position="195"/>
    </location>
</feature>
<keyword evidence="3" id="KW-0808">Transferase</keyword>
<evidence type="ECO:0000256" key="1">
    <source>
        <dbReference type="SAM" id="MobiDB-lite"/>
    </source>
</evidence>
<proteinExistence type="predicted"/>
<feature type="compositionally biased region" description="Pro residues" evidence="1">
    <location>
        <begin position="100"/>
        <end position="175"/>
    </location>
</feature>
<reference evidence="3" key="1">
    <citation type="submission" date="2006-10" db="EMBL/GenBank/DDBJ databases">
        <authorList>
            <person name="Amadeo P."/>
            <person name="Zhao Q."/>
            <person name="Wortman J."/>
            <person name="Fraser-Liggett C."/>
            <person name="Carlton J."/>
        </authorList>
    </citation>
    <scope>NUCLEOTIDE SEQUENCE</scope>
    <source>
        <strain evidence="3">G3</strain>
    </source>
</reference>
<name>A2EKB2_TRIV3</name>
<evidence type="ECO:0000313" key="3">
    <source>
        <dbReference type="EMBL" id="EAY06910.1"/>
    </source>
</evidence>
<reference evidence="3" key="2">
    <citation type="journal article" date="2007" name="Science">
        <title>Draft genome sequence of the sexually transmitted pathogen Trichomonas vaginalis.</title>
        <authorList>
            <person name="Carlton J.M."/>
            <person name="Hirt R.P."/>
            <person name="Silva J.C."/>
            <person name="Delcher A.L."/>
            <person name="Schatz M."/>
            <person name="Zhao Q."/>
            <person name="Wortman J.R."/>
            <person name="Bidwell S.L."/>
            <person name="Alsmark U.C.M."/>
            <person name="Besteiro S."/>
            <person name="Sicheritz-Ponten T."/>
            <person name="Noel C.J."/>
            <person name="Dacks J.B."/>
            <person name="Foster P.G."/>
            <person name="Simillion C."/>
            <person name="Van de Peer Y."/>
            <person name="Miranda-Saavedra D."/>
            <person name="Barton G.J."/>
            <person name="Westrop G.D."/>
            <person name="Mueller S."/>
            <person name="Dessi D."/>
            <person name="Fiori P.L."/>
            <person name="Ren Q."/>
            <person name="Paulsen I."/>
            <person name="Zhang H."/>
            <person name="Bastida-Corcuera F.D."/>
            <person name="Simoes-Barbosa A."/>
            <person name="Brown M.T."/>
            <person name="Hayes R.D."/>
            <person name="Mukherjee M."/>
            <person name="Okumura C.Y."/>
            <person name="Schneider R."/>
            <person name="Smith A.J."/>
            <person name="Vanacova S."/>
            <person name="Villalvazo M."/>
            <person name="Haas B.J."/>
            <person name="Pertea M."/>
            <person name="Feldblyum T.V."/>
            <person name="Utterback T.R."/>
            <person name="Shu C.L."/>
            <person name="Osoegawa K."/>
            <person name="de Jong P.J."/>
            <person name="Hrdy I."/>
            <person name="Horvathova L."/>
            <person name="Zubacova Z."/>
            <person name="Dolezal P."/>
            <person name="Malik S.B."/>
            <person name="Logsdon J.M. Jr."/>
            <person name="Henze K."/>
            <person name="Gupta A."/>
            <person name="Wang C.C."/>
            <person name="Dunne R.L."/>
            <person name="Upcroft J.A."/>
            <person name="Upcroft P."/>
            <person name="White O."/>
            <person name="Salzberg S.L."/>
            <person name="Tang P."/>
            <person name="Chiu C.-H."/>
            <person name="Lee Y.-S."/>
            <person name="Embley T.M."/>
            <person name="Coombs G.H."/>
            <person name="Mottram J.C."/>
            <person name="Tachezy J."/>
            <person name="Fraser-Liggett C.M."/>
            <person name="Johnson P.J."/>
        </authorList>
    </citation>
    <scope>NUCLEOTIDE SEQUENCE [LARGE SCALE GENOMIC DNA]</scope>
    <source>
        <strain evidence="3">G3</strain>
    </source>
</reference>
<keyword evidence="3" id="KW-0418">Kinase</keyword>
<keyword evidence="2" id="KW-0812">Transmembrane</keyword>
<feature type="compositionally biased region" description="Polar residues" evidence="1">
    <location>
        <begin position="199"/>
        <end position="209"/>
    </location>
</feature>
<keyword evidence="2" id="KW-0472">Membrane</keyword>
<accession>A2EKB2</accession>
<sequence length="322" mass="34022">MTKAGYTPNSDTLCVFFLQRKATISFTSSISDWADFTALEGFDDQDPTTISQNQAYTLTVDAKPIILKFQCASGDELRVTITNVQGGGRYEGFGSTNINPTPPEPENTPTEVPTPSPATPTPATPTPATPTPATPTPATPTPATPTPATPTPATPTPATPTPATPTPATPTPATPTPATHTPATPNPETPIPETPNNPQKSPDTYSPTPDATWDGEYDDPPNVLIRGNDIPQIFDSHPPIQTNYVKTPPPKEVVVISISSATIIAIAGISLSVFNAVRSAKLVKDIVNGVDVEGDDNDDFSFESWIDLSYSISDTSNDVFHI</sequence>
<gene>
    <name evidence="3" type="ORF">TVAG_057040</name>
</gene>
<dbReference type="RefSeq" id="XP_001319133.1">
    <property type="nucleotide sequence ID" value="XM_001319098.1"/>
</dbReference>
<protein>
    <submittedName>
        <fullName evidence="3">Serine/threonine-protein kinase C, putative</fullName>
    </submittedName>
</protein>
<feature type="region of interest" description="Disordered" evidence="1">
    <location>
        <begin position="86"/>
        <end position="228"/>
    </location>
</feature>
<keyword evidence="2" id="KW-1133">Transmembrane helix</keyword>
<organism evidence="3 4">
    <name type="scientific">Trichomonas vaginalis (strain ATCC PRA-98 / G3)</name>
    <dbReference type="NCBI Taxonomy" id="412133"/>
    <lineage>
        <taxon>Eukaryota</taxon>
        <taxon>Metamonada</taxon>
        <taxon>Parabasalia</taxon>
        <taxon>Trichomonadida</taxon>
        <taxon>Trichomonadidae</taxon>
        <taxon>Trichomonas</taxon>
    </lineage>
</organism>
<evidence type="ECO:0000313" key="4">
    <source>
        <dbReference type="Proteomes" id="UP000001542"/>
    </source>
</evidence>
<keyword evidence="4" id="KW-1185">Reference proteome</keyword>
<dbReference type="VEuPathDB" id="TrichDB:TVAG_057040"/>
<evidence type="ECO:0000256" key="2">
    <source>
        <dbReference type="SAM" id="Phobius"/>
    </source>
</evidence>
<dbReference type="Proteomes" id="UP000001542">
    <property type="component" value="Unassembled WGS sequence"/>
</dbReference>
<dbReference type="EMBL" id="DS113412">
    <property type="protein sequence ID" value="EAY06910.1"/>
    <property type="molecule type" value="Genomic_DNA"/>
</dbReference>
<dbReference type="STRING" id="5722.A2EKB2"/>
<dbReference type="InParanoid" id="A2EKB2"/>
<dbReference type="KEGG" id="tva:4764793"/>